<dbReference type="InterPro" id="IPR000594">
    <property type="entry name" value="ThiF_NAD_FAD-bd"/>
</dbReference>
<dbReference type="OrthoDB" id="1708823at2759"/>
<reference evidence="2 3" key="1">
    <citation type="journal article" date="2011" name="Proc. Natl. Acad. Sci. U.S.A.">
        <title>Evolutionary erosion of yeast sex chromosomes by mating-type switching accidents.</title>
        <authorList>
            <person name="Gordon J.L."/>
            <person name="Armisen D."/>
            <person name="Proux-Wera E."/>
            <person name="Oheigeartaigh S.S."/>
            <person name="Byrne K.P."/>
            <person name="Wolfe K.H."/>
        </authorList>
    </citation>
    <scope>NUCLEOTIDE SEQUENCE [LARGE SCALE GENOMIC DNA]</scope>
    <source>
        <strain evidence="3">ATCC 22294 / BCRC 22015 / CBS 2517 / CECT 1963 / NBRC 1671 / NRRL Y-8276</strain>
    </source>
</reference>
<dbReference type="GO" id="GO:0031510">
    <property type="term" value="C:SUMO activating enzyme complex"/>
    <property type="evidence" value="ECO:0007669"/>
    <property type="project" value="EnsemblFungi"/>
</dbReference>
<dbReference type="CDD" id="cd01492">
    <property type="entry name" value="Aos1_SUMO"/>
    <property type="match status" value="1"/>
</dbReference>
<accession>H2APN5</accession>
<proteinExistence type="predicted"/>
<evidence type="ECO:0000259" key="1">
    <source>
        <dbReference type="Pfam" id="PF00899"/>
    </source>
</evidence>
<dbReference type="Gene3D" id="3.40.50.720">
    <property type="entry name" value="NAD(P)-binding Rossmann-like Domain"/>
    <property type="match status" value="1"/>
</dbReference>
<organism evidence="2 3">
    <name type="scientific">Kazachstania africana (strain ATCC 22294 / BCRC 22015 / CBS 2517 / CECT 1963 / NBRC 1671 / NRRL Y-8276)</name>
    <name type="common">Yeast</name>
    <name type="synonym">Kluyveromyces africanus</name>
    <dbReference type="NCBI Taxonomy" id="1071382"/>
    <lineage>
        <taxon>Eukaryota</taxon>
        <taxon>Fungi</taxon>
        <taxon>Dikarya</taxon>
        <taxon>Ascomycota</taxon>
        <taxon>Saccharomycotina</taxon>
        <taxon>Saccharomycetes</taxon>
        <taxon>Saccharomycetales</taxon>
        <taxon>Saccharomycetaceae</taxon>
        <taxon>Kazachstania</taxon>
    </lineage>
</organism>
<dbReference type="GO" id="GO:0005829">
    <property type="term" value="C:cytosol"/>
    <property type="evidence" value="ECO:0007669"/>
    <property type="project" value="EnsemblFungi"/>
</dbReference>
<dbReference type="eggNOG" id="KOG2014">
    <property type="taxonomic scope" value="Eukaryota"/>
</dbReference>
<evidence type="ECO:0000313" key="3">
    <source>
        <dbReference type="Proteomes" id="UP000005220"/>
    </source>
</evidence>
<dbReference type="GO" id="GO:0019948">
    <property type="term" value="F:SUMO activating enzyme activity"/>
    <property type="evidence" value="ECO:0007669"/>
    <property type="project" value="EnsemblFungi"/>
</dbReference>
<dbReference type="KEGG" id="kaf:KAFR_0B00350"/>
<dbReference type="EMBL" id="HE650822">
    <property type="protein sequence ID" value="CCF56335.1"/>
    <property type="molecule type" value="Genomic_DNA"/>
</dbReference>
<feature type="domain" description="THIF-type NAD/FAD binding fold" evidence="1">
    <location>
        <begin position="16"/>
        <end position="339"/>
    </location>
</feature>
<dbReference type="RefSeq" id="XP_003955470.1">
    <property type="nucleotide sequence ID" value="XM_003955421.1"/>
</dbReference>
<dbReference type="InParanoid" id="H2APN5"/>
<dbReference type="PANTHER" id="PTHR10953:SF162">
    <property type="entry name" value="SUMO-ACTIVATING ENZYME SUBUNIT 1"/>
    <property type="match status" value="1"/>
</dbReference>
<keyword evidence="3" id="KW-1185">Reference proteome</keyword>
<dbReference type="SUPFAM" id="SSF69572">
    <property type="entry name" value="Activating enzymes of the ubiquitin-like proteins"/>
    <property type="match status" value="1"/>
</dbReference>
<dbReference type="GeneID" id="13882457"/>
<gene>
    <name evidence="2" type="primary">KAFR0B00350</name>
    <name evidence="2" type="ORF">KAFR_0B00350</name>
</gene>
<dbReference type="AlphaFoldDB" id="H2APN5"/>
<name>H2APN5_KAZAF</name>
<protein>
    <recommendedName>
        <fullName evidence="1">THIF-type NAD/FAD binding fold domain-containing protein</fullName>
    </recommendedName>
</protein>
<sequence>MSSSEGKLTEDEIALYDRQIRLWGLAAQTNMRSAKVLLINIGSIGTEITKNIVLSGIGHFHIMDASKVSEEDLGSQFFLSCEDVGKYKIDAVRERIMDLNPRVELQFDIESVDSINEDFFKNFDLIIATELNREQMLKINQITRKFNIPLYLSGSNGLFSYIFVDLIEFKSEDEKLKSIKATETGYISTHREIVHVETRQDDEDPEKVFEKITTRNTYKHFGEMLLSPTLEKKLTKRQLKRVSNVLPMTLTLLSQNCSNLDEFKNETIKMCDRLTINPKSLSGDYLEQFYNQIGLEFSPVSAIIGGAIAQDVVNILGKRSSPLNNFIVFDGITLDMPIFEL</sequence>
<dbReference type="InterPro" id="IPR045886">
    <property type="entry name" value="ThiF/MoeB/HesA"/>
</dbReference>
<evidence type="ECO:0000313" key="2">
    <source>
        <dbReference type="EMBL" id="CCF56335.1"/>
    </source>
</evidence>
<dbReference type="HOGENOM" id="CLU_002556_4_1_1"/>
<dbReference type="Pfam" id="PF00899">
    <property type="entry name" value="ThiF"/>
    <property type="match status" value="1"/>
</dbReference>
<dbReference type="PANTHER" id="PTHR10953">
    <property type="entry name" value="UBIQUITIN-ACTIVATING ENZYME E1"/>
    <property type="match status" value="1"/>
</dbReference>
<dbReference type="STRING" id="1071382.H2APN5"/>
<dbReference type="GO" id="GO:0016925">
    <property type="term" value="P:protein sumoylation"/>
    <property type="evidence" value="ECO:0007669"/>
    <property type="project" value="EnsemblFungi"/>
</dbReference>
<dbReference type="FunCoup" id="H2APN5">
    <property type="interactions" value="1283"/>
</dbReference>
<dbReference type="Proteomes" id="UP000005220">
    <property type="component" value="Chromosome 2"/>
</dbReference>
<dbReference type="InterPro" id="IPR035985">
    <property type="entry name" value="Ubiquitin-activating_enz"/>
</dbReference>